<feature type="compositionally biased region" description="Polar residues" evidence="2">
    <location>
        <begin position="370"/>
        <end position="379"/>
    </location>
</feature>
<reference evidence="3" key="1">
    <citation type="submission" date="2023-03" db="EMBL/GenBank/DDBJ databases">
        <title>Massive genome expansion in bonnet fungi (Mycena s.s.) driven by repeated elements and novel gene families across ecological guilds.</title>
        <authorList>
            <consortium name="Lawrence Berkeley National Laboratory"/>
            <person name="Harder C.B."/>
            <person name="Miyauchi S."/>
            <person name="Viragh M."/>
            <person name="Kuo A."/>
            <person name="Thoen E."/>
            <person name="Andreopoulos B."/>
            <person name="Lu D."/>
            <person name="Skrede I."/>
            <person name="Drula E."/>
            <person name="Henrissat B."/>
            <person name="Morin E."/>
            <person name="Kohler A."/>
            <person name="Barry K."/>
            <person name="LaButti K."/>
            <person name="Morin E."/>
            <person name="Salamov A."/>
            <person name="Lipzen A."/>
            <person name="Mereny Z."/>
            <person name="Hegedus B."/>
            <person name="Baldrian P."/>
            <person name="Stursova M."/>
            <person name="Weitz H."/>
            <person name="Taylor A."/>
            <person name="Grigoriev I.V."/>
            <person name="Nagy L.G."/>
            <person name="Martin F."/>
            <person name="Kauserud H."/>
        </authorList>
    </citation>
    <scope>NUCLEOTIDE SEQUENCE</scope>
    <source>
        <strain evidence="3">CBHHK182m</strain>
    </source>
</reference>
<dbReference type="GO" id="GO:0036286">
    <property type="term" value="C:eisosome filament"/>
    <property type="evidence" value="ECO:0007669"/>
    <property type="project" value="TreeGrafter"/>
</dbReference>
<organism evidence="3 4">
    <name type="scientific">Mycena metata</name>
    <dbReference type="NCBI Taxonomy" id="1033252"/>
    <lineage>
        <taxon>Eukaryota</taxon>
        <taxon>Fungi</taxon>
        <taxon>Dikarya</taxon>
        <taxon>Basidiomycota</taxon>
        <taxon>Agaricomycotina</taxon>
        <taxon>Agaricomycetes</taxon>
        <taxon>Agaricomycetidae</taxon>
        <taxon>Agaricales</taxon>
        <taxon>Marasmiineae</taxon>
        <taxon>Mycenaceae</taxon>
        <taxon>Mycena</taxon>
    </lineage>
</organism>
<accession>A0AAD7K8P7</accession>
<keyword evidence="1" id="KW-0175">Coiled coil</keyword>
<dbReference type="GO" id="GO:0070941">
    <property type="term" value="P:eisosome assembly"/>
    <property type="evidence" value="ECO:0007669"/>
    <property type="project" value="TreeGrafter"/>
</dbReference>
<evidence type="ECO:0000313" key="3">
    <source>
        <dbReference type="EMBL" id="KAJ7779169.1"/>
    </source>
</evidence>
<feature type="compositionally biased region" description="Basic and acidic residues" evidence="2">
    <location>
        <begin position="554"/>
        <end position="567"/>
    </location>
</feature>
<evidence type="ECO:0000256" key="1">
    <source>
        <dbReference type="SAM" id="Coils"/>
    </source>
</evidence>
<sequence length="1065" mass="110637">MFKSAATKIAHNSTLPSLALSGNKDLRPLQDLITAEKVALMSLQKLSVDFTKASEALRVWGAGEGEDLGDILGASTTILAHFAAALSGYATREHGIRDYLKQIRTREEALDELKRRRKATLARADSAEKKLNKMGPEHKNLAQQTDVLGQLQAQIRAMDNEIMNEEAALGDFKRSSARALMGLKFGGLMECCEKGCVAADVGRAVVAEISEEATPPGLARSVYMGHQQTQQRVAEAERGVNEVVFSALPTDAGPPAPPRINTNFGADEFGGTDNAYGGVGGAFGSVNSMGGVGMGMQNTGTTGFSGMGGISMQNTGASAVGSTFDYNATPNPNAGAGSGFLPPPPDVGGGLMDAGRDGASVGGVSPGGSYINSTSNSSYQPPPAMTSPGGFASSQGGYNPPEGLPPGAGVGTGPISGAGYTYPGATPQEELWNPTEDPILPLSSTGLGINGGTEGPKGGKFATFPVRGRGYSLRDESGTAQSESAFASSVGGTGGGEGPPSLGATRRKDTSGSDFMAAVLDAGEFGGGRSREAPPPMPTQPAGVGIGSAFSSKQQERDRERERARQEEMEEAAPEYRDYEPTSHSQVPYQPYAASGPPPGAAPPVVGGVWMGGGELREEAQGNTLRAPGTPSLSVEEEGGGDRRSTTLSEDISLAYMSIGIDEPPPIEGEGEKERQARLSKHVRFGDDSVFEEQAPEPPYMKRKESSSSIGTGRSRRVAPPSISPVEDERALNAAAAREVSRELDALNFSPPPPAPQVQVQDDGEWEFANTSPSREGSRVGGSPPKARGDYQVSSPKQYNPPLPSPINNANQYVAPLPPPNREPSPLIPPAAPFSRKATLDTTVAPGGLAGIGAGHQNTPSWDGATSPGSGPVQPAPFTPGHHTTPSWALSPASDGPGSPISGSPRLETPYRAPTANRSTSSLNTQVPPGTRTISAAAFRRPIKTASSSDLADTSPLALKKRLPASPYPQARTTGSGLREASPQPQQPPPQQQQHQEDDSYDYISAYTNGGRDSQAFRDDGAGSPMAADFDYGRLGKVGVVGGPPTSPGYSEGRFATDLDPDGLR</sequence>
<feature type="compositionally biased region" description="Polar residues" evidence="2">
    <location>
        <begin position="916"/>
        <end position="934"/>
    </location>
</feature>
<feature type="compositionally biased region" description="Low complexity" evidence="2">
    <location>
        <begin position="891"/>
        <end position="905"/>
    </location>
</feature>
<keyword evidence="4" id="KW-1185">Reference proteome</keyword>
<name>A0AAD7K8P7_9AGAR</name>
<dbReference type="PANTHER" id="PTHR31962">
    <property type="entry name" value="SPHINGOLIPID LONG CHAIN BASE-RESPONSIVE PROTEIN PIL1"/>
    <property type="match status" value="1"/>
</dbReference>
<dbReference type="InterPro" id="IPR028245">
    <property type="entry name" value="PIL1/LSP1"/>
</dbReference>
<feature type="region of interest" description="Disordered" evidence="2">
    <location>
        <begin position="1043"/>
        <end position="1065"/>
    </location>
</feature>
<dbReference type="Pfam" id="PF13805">
    <property type="entry name" value="Pil1"/>
    <property type="match status" value="1"/>
</dbReference>
<feature type="compositionally biased region" description="Pro residues" evidence="2">
    <location>
        <begin position="816"/>
        <end position="832"/>
    </location>
</feature>
<evidence type="ECO:0008006" key="5">
    <source>
        <dbReference type="Google" id="ProtNLM"/>
    </source>
</evidence>
<feature type="region of interest" description="Disordered" evidence="2">
    <location>
        <begin position="335"/>
        <end position="435"/>
    </location>
</feature>
<dbReference type="GO" id="GO:0006897">
    <property type="term" value="P:endocytosis"/>
    <property type="evidence" value="ECO:0007669"/>
    <property type="project" value="TreeGrafter"/>
</dbReference>
<dbReference type="Proteomes" id="UP001215598">
    <property type="component" value="Unassembled WGS sequence"/>
</dbReference>
<dbReference type="AlphaFoldDB" id="A0AAD7K8P7"/>
<feature type="coiled-coil region" evidence="1">
    <location>
        <begin position="96"/>
        <end position="168"/>
    </location>
</feature>
<evidence type="ECO:0000313" key="4">
    <source>
        <dbReference type="Proteomes" id="UP001215598"/>
    </source>
</evidence>
<feature type="compositionally biased region" description="Gly residues" evidence="2">
    <location>
        <begin position="406"/>
        <end position="416"/>
    </location>
</feature>
<feature type="region of interest" description="Disordered" evidence="2">
    <location>
        <begin position="472"/>
        <end position="1023"/>
    </location>
</feature>
<dbReference type="GO" id="GO:0008289">
    <property type="term" value="F:lipid binding"/>
    <property type="evidence" value="ECO:0007669"/>
    <property type="project" value="TreeGrafter"/>
</dbReference>
<evidence type="ECO:0000256" key="2">
    <source>
        <dbReference type="SAM" id="MobiDB-lite"/>
    </source>
</evidence>
<proteinExistence type="predicted"/>
<feature type="compositionally biased region" description="Polar residues" evidence="2">
    <location>
        <begin position="478"/>
        <end position="487"/>
    </location>
</feature>
<dbReference type="GO" id="GO:0005886">
    <property type="term" value="C:plasma membrane"/>
    <property type="evidence" value="ECO:0007669"/>
    <property type="project" value="TreeGrafter"/>
</dbReference>
<gene>
    <name evidence="3" type="ORF">B0H16DRAFT_1501776</name>
</gene>
<dbReference type="PANTHER" id="PTHR31962:SF6">
    <property type="entry name" value="EISOSOME COMPONENT PIL1-DOMAIN-CONTAINING PROTEIN"/>
    <property type="match status" value="1"/>
</dbReference>
<dbReference type="EMBL" id="JARKIB010000006">
    <property type="protein sequence ID" value="KAJ7779169.1"/>
    <property type="molecule type" value="Genomic_DNA"/>
</dbReference>
<dbReference type="InterPro" id="IPR027267">
    <property type="entry name" value="AH/BAR_dom_sf"/>
</dbReference>
<comment type="caution">
    <text evidence="3">The sequence shown here is derived from an EMBL/GenBank/DDBJ whole genome shotgun (WGS) entry which is preliminary data.</text>
</comment>
<protein>
    <recommendedName>
        <fullName evidence="5">Eisosome component PIL1-domain-containing protein</fullName>
    </recommendedName>
</protein>
<dbReference type="Gene3D" id="1.20.1270.60">
    <property type="entry name" value="Arfaptin homology (AH) domain/BAR domain"/>
    <property type="match status" value="1"/>
</dbReference>